<evidence type="ECO:0000313" key="3">
    <source>
        <dbReference type="EMBL" id="BBO23844.1"/>
    </source>
</evidence>
<dbReference type="EMBL" id="AP021858">
    <property type="protein sequence ID" value="BBO23844.1"/>
    <property type="molecule type" value="Genomic_DNA"/>
</dbReference>
<feature type="chain" id="PRO_5035294020" description="Ice-binding protein C-terminal domain-containing protein" evidence="1">
    <location>
        <begin position="25"/>
        <end position="428"/>
    </location>
</feature>
<accession>A0A809SEE2</accession>
<proteinExistence type="predicted"/>
<dbReference type="PROSITE" id="PS51257">
    <property type="entry name" value="PROKAR_LIPOPROTEIN"/>
    <property type="match status" value="1"/>
</dbReference>
<keyword evidence="1" id="KW-0732">Signal</keyword>
<feature type="signal peptide" evidence="1">
    <location>
        <begin position="1"/>
        <end position="24"/>
    </location>
</feature>
<evidence type="ECO:0000256" key="1">
    <source>
        <dbReference type="SAM" id="SignalP"/>
    </source>
</evidence>
<dbReference type="AlphaFoldDB" id="A0A809SEE2"/>
<feature type="domain" description="Ice-binding protein C-terminal" evidence="2">
    <location>
        <begin position="400"/>
        <end position="421"/>
    </location>
</feature>
<dbReference type="Proteomes" id="UP000662873">
    <property type="component" value="Chromosome"/>
</dbReference>
<evidence type="ECO:0000313" key="4">
    <source>
        <dbReference type="Proteomes" id="UP000662873"/>
    </source>
</evidence>
<sequence length="428" mass="44846">MKTENFRYGSIVLLALGAACLGQAQSVSFSQVNWADGSGGYLAGGLNGDWAHARIDFATSSGFTANFGGQYQAWVNMVTSVPGVHTNKWSVMNMPVVVRSLGDFGTDSFFDVFFDLDASSSSNLIAGADVPELFYTLSLSANPLSSAPGAAATQAFVTDRDFVVGGLYEPSIGLFGGTGDKAEAPGSAFDPVGGNVGDQIGASGNASNSVTKPIEAVNEAKNFCAPGAFGRSLKYLGDVHSIAGLSSRTAQQHANGLASNMGTTTTNGTLLSNTIPGKTAYLQSIGMAGRVRTTTTTSFAHALEQLNDRQDVEILFNYGTDSAGRRAGHAAMVKQIVPITNAQQQVTGYKVITVQDGKQGDGQAENFTQELTFNPNGSLRGRYGNLNGDGGLYNFVIECPVPEPSSMVALAVGLIAISRRRNKRSRSR</sequence>
<dbReference type="InterPro" id="IPR013424">
    <property type="entry name" value="Ice-binding_C"/>
</dbReference>
<dbReference type="NCBIfam" id="TIGR02595">
    <property type="entry name" value="PEP_CTERM"/>
    <property type="match status" value="1"/>
</dbReference>
<evidence type="ECO:0000259" key="2">
    <source>
        <dbReference type="Pfam" id="PF07589"/>
    </source>
</evidence>
<protein>
    <recommendedName>
        <fullName evidence="2">Ice-binding protein C-terminal domain-containing protein</fullName>
    </recommendedName>
</protein>
<name>A0A809SEE2_9BACT</name>
<gene>
    <name evidence="3" type="ORF">NPRO_14390</name>
</gene>
<dbReference type="Pfam" id="PF07589">
    <property type="entry name" value="PEP-CTERM"/>
    <property type="match status" value="1"/>
</dbReference>
<dbReference type="KEGG" id="npy:NPRO_14390"/>
<organism evidence="3 4">
    <name type="scientific">Candidatus Nitrosymbiomonas proteolyticus</name>
    <dbReference type="NCBI Taxonomy" id="2608984"/>
    <lineage>
        <taxon>Bacteria</taxon>
        <taxon>Bacillati</taxon>
        <taxon>Armatimonadota</taxon>
        <taxon>Armatimonadota incertae sedis</taxon>
        <taxon>Candidatus Nitrosymbiomonas</taxon>
    </lineage>
</organism>
<reference evidence="3" key="1">
    <citation type="journal article" name="DNA Res.">
        <title>The physiological potential of anammox bacteria as revealed by their core genome structure.</title>
        <authorList>
            <person name="Okubo T."/>
            <person name="Toyoda A."/>
            <person name="Fukuhara K."/>
            <person name="Uchiyama I."/>
            <person name="Harigaya Y."/>
            <person name="Kuroiwa M."/>
            <person name="Suzuki T."/>
            <person name="Murakami Y."/>
            <person name="Suwa Y."/>
            <person name="Takami H."/>
        </authorList>
    </citation>
    <scope>NUCLEOTIDE SEQUENCE</scope>
    <source>
        <strain evidence="3">317325-2</strain>
    </source>
</reference>